<keyword evidence="2 5" id="KW-0812">Transmembrane</keyword>
<keyword evidence="5" id="KW-0653">Protein transport</keyword>
<dbReference type="NCBIfam" id="TIGR00945">
    <property type="entry name" value="tatC"/>
    <property type="match status" value="1"/>
</dbReference>
<keyword evidence="5" id="KW-0811">Translocation</keyword>
<dbReference type="InterPro" id="IPR002033">
    <property type="entry name" value="TatC"/>
</dbReference>
<comment type="caution">
    <text evidence="5">Lacks conserved residue(s) required for the propagation of feature annotation.</text>
</comment>
<organism evidence="6 7">
    <name type="scientific">Marinibaculum pumilum</name>
    <dbReference type="NCBI Taxonomy" id="1766165"/>
    <lineage>
        <taxon>Bacteria</taxon>
        <taxon>Pseudomonadati</taxon>
        <taxon>Pseudomonadota</taxon>
        <taxon>Alphaproteobacteria</taxon>
        <taxon>Rhodospirillales</taxon>
        <taxon>Rhodospirillaceae</taxon>
        <taxon>Marinibaculum</taxon>
    </lineage>
</organism>
<evidence type="ECO:0000313" key="6">
    <source>
        <dbReference type="EMBL" id="MFC3226670.1"/>
    </source>
</evidence>
<evidence type="ECO:0000256" key="3">
    <source>
        <dbReference type="ARBA" id="ARBA00022989"/>
    </source>
</evidence>
<comment type="subunit">
    <text evidence="5">The Tat system comprises two distinct complexes: a TatABC complex, containing multiple copies of TatA, TatB and TatC subunits, and a separate TatA complex, containing only TatA subunits. Substrates initially bind to the TatABC complex, which probably triggers association of the separate TatA complex to form the active translocon.</text>
</comment>
<evidence type="ECO:0000313" key="7">
    <source>
        <dbReference type="Proteomes" id="UP001595528"/>
    </source>
</evidence>
<feature type="transmembrane region" description="Helical" evidence="5">
    <location>
        <begin position="219"/>
        <end position="234"/>
    </location>
</feature>
<protein>
    <recommendedName>
        <fullName evidence="5">Sec-independent protein translocase protein TatC</fullName>
    </recommendedName>
</protein>
<accession>A0ABV7KWJ5</accession>
<dbReference type="Pfam" id="PF00902">
    <property type="entry name" value="TatC"/>
    <property type="match status" value="1"/>
</dbReference>
<dbReference type="PANTHER" id="PTHR30371">
    <property type="entry name" value="SEC-INDEPENDENT PROTEIN TRANSLOCASE PROTEIN TATC"/>
    <property type="match status" value="1"/>
</dbReference>
<evidence type="ECO:0000256" key="2">
    <source>
        <dbReference type="ARBA" id="ARBA00022692"/>
    </source>
</evidence>
<keyword evidence="4 5" id="KW-0472">Membrane</keyword>
<dbReference type="InterPro" id="IPR019820">
    <property type="entry name" value="Sec-indep_translocase_CS"/>
</dbReference>
<dbReference type="PANTHER" id="PTHR30371:SF0">
    <property type="entry name" value="SEC-INDEPENDENT PROTEIN TRANSLOCASE PROTEIN TATC, CHLOROPLASTIC-RELATED"/>
    <property type="match status" value="1"/>
</dbReference>
<feature type="transmembrane region" description="Helical" evidence="5">
    <location>
        <begin position="178"/>
        <end position="207"/>
    </location>
</feature>
<dbReference type="PROSITE" id="PS01218">
    <property type="entry name" value="TATC"/>
    <property type="match status" value="1"/>
</dbReference>
<evidence type="ECO:0000256" key="4">
    <source>
        <dbReference type="ARBA" id="ARBA00023136"/>
    </source>
</evidence>
<feature type="transmembrane region" description="Helical" evidence="5">
    <location>
        <begin position="93"/>
        <end position="114"/>
    </location>
</feature>
<keyword evidence="3 5" id="KW-1133">Transmembrane helix</keyword>
<dbReference type="RefSeq" id="WP_379898749.1">
    <property type="nucleotide sequence ID" value="NZ_JBHRTR010000015.1"/>
</dbReference>
<dbReference type="Proteomes" id="UP001595528">
    <property type="component" value="Unassembled WGS sequence"/>
</dbReference>
<dbReference type="PRINTS" id="PR01840">
    <property type="entry name" value="TATCFAMILY"/>
</dbReference>
<sequence>MSDVTKDGQGGGGDQDPFEATKMPLMDHVVELRNRLMWSVGAVIICFVIAYIFSAEIYEFLTQPLYIASGGREDVRTMIFTAPQEAFFTYIKVSFWLAMFIAFPMTATQVWMFVAPGLYKHERQAFLPFLLATPVLFFAGGAMVYFLILPLALEFFIGFQTNAEGRIPIELIPKVNEYLSLVMTLIFAFGLAFQLPVLLTLLARVGLVTPAGLAKRRKYAVVIIMIAAAVLTPPDPVSQIGLAVPLYLLYELSIISARMAEKKKAEREAAERAARGE</sequence>
<keyword evidence="5" id="KW-0813">Transport</keyword>
<evidence type="ECO:0000256" key="1">
    <source>
        <dbReference type="ARBA" id="ARBA00004141"/>
    </source>
</evidence>
<comment type="caution">
    <text evidence="6">The sequence shown here is derived from an EMBL/GenBank/DDBJ whole genome shotgun (WGS) entry which is preliminary data.</text>
</comment>
<dbReference type="HAMAP" id="MF_00902">
    <property type="entry name" value="TatC"/>
    <property type="match status" value="1"/>
</dbReference>
<feature type="transmembrane region" description="Helical" evidence="5">
    <location>
        <begin position="36"/>
        <end position="54"/>
    </location>
</feature>
<dbReference type="EMBL" id="JBHRTR010000015">
    <property type="protein sequence ID" value="MFC3226670.1"/>
    <property type="molecule type" value="Genomic_DNA"/>
</dbReference>
<feature type="transmembrane region" description="Helical" evidence="5">
    <location>
        <begin position="126"/>
        <end position="148"/>
    </location>
</feature>
<name>A0ABV7KWJ5_9PROT</name>
<keyword evidence="5" id="KW-1003">Cell membrane</keyword>
<comment type="subcellular location">
    <subcellularLocation>
        <location evidence="5">Cell membrane</location>
        <topology evidence="5">Multi-pass membrane protein</topology>
    </subcellularLocation>
    <subcellularLocation>
        <location evidence="1">Membrane</location>
        <topology evidence="1">Multi-pass membrane protein</topology>
    </subcellularLocation>
</comment>
<comment type="similarity">
    <text evidence="5">Belongs to the TatC family.</text>
</comment>
<keyword evidence="7" id="KW-1185">Reference proteome</keyword>
<gene>
    <name evidence="5 6" type="primary">tatC</name>
    <name evidence="6" type="ORF">ACFOGJ_05470</name>
</gene>
<comment type="function">
    <text evidence="5">Part of the twin-arginine translocation (Tat) system that transports large folded proteins containing a characteristic twin-arginine motif in their signal peptide across membranes. Together with TatB, TatC is part of a receptor directly interacting with Tat signal peptides.</text>
</comment>
<evidence type="ECO:0000256" key="5">
    <source>
        <dbReference type="HAMAP-Rule" id="MF_00902"/>
    </source>
</evidence>
<reference evidence="7" key="1">
    <citation type="journal article" date="2019" name="Int. J. Syst. Evol. Microbiol.">
        <title>The Global Catalogue of Microorganisms (GCM) 10K type strain sequencing project: providing services to taxonomists for standard genome sequencing and annotation.</title>
        <authorList>
            <consortium name="The Broad Institute Genomics Platform"/>
            <consortium name="The Broad Institute Genome Sequencing Center for Infectious Disease"/>
            <person name="Wu L."/>
            <person name="Ma J."/>
        </authorList>
    </citation>
    <scope>NUCLEOTIDE SEQUENCE [LARGE SCALE GENOMIC DNA]</scope>
    <source>
        <strain evidence="7">KCTC 42964</strain>
    </source>
</reference>
<proteinExistence type="inferred from homology"/>